<accession>A0A497ENY7</accession>
<proteinExistence type="predicted"/>
<evidence type="ECO:0000313" key="5">
    <source>
        <dbReference type="Proteomes" id="UP000278475"/>
    </source>
</evidence>
<dbReference type="InterPro" id="IPR038567">
    <property type="entry name" value="T_Elf1_sf"/>
</dbReference>
<protein>
    <recommendedName>
        <fullName evidence="6">Transcription elongation factor</fullName>
    </recommendedName>
</protein>
<evidence type="ECO:0000313" key="2">
    <source>
        <dbReference type="EMBL" id="RLE48967.1"/>
    </source>
</evidence>
<dbReference type="SUPFAM" id="SSF57783">
    <property type="entry name" value="Zinc beta-ribbon"/>
    <property type="match status" value="1"/>
</dbReference>
<sequence length="87" mass="9632">MGGRKRRKIIKKPPKRLPTVFACPNCGNKSISIDVKKEEGRALVRCGVCGIKAEVQISPIEDAVDAYGKFIDDYYHERKLIVAQAGS</sequence>
<keyword evidence="1" id="KW-0862">Zinc</keyword>
<evidence type="ECO:0000313" key="3">
    <source>
        <dbReference type="EMBL" id="RLE49081.1"/>
    </source>
</evidence>
<dbReference type="Proteomes" id="UP000272051">
    <property type="component" value="Unassembled WGS sequence"/>
</dbReference>
<name>A0A497ENY7_9CREN</name>
<dbReference type="Gene3D" id="2.20.25.190">
    <property type="match status" value="1"/>
</dbReference>
<dbReference type="EMBL" id="QMQX01000227">
    <property type="protein sequence ID" value="RLE49081.1"/>
    <property type="molecule type" value="Genomic_DNA"/>
</dbReference>
<evidence type="ECO:0000256" key="1">
    <source>
        <dbReference type="ARBA" id="ARBA00022833"/>
    </source>
</evidence>
<dbReference type="InterPro" id="IPR007808">
    <property type="entry name" value="Elf1"/>
</dbReference>
<evidence type="ECO:0000313" key="4">
    <source>
        <dbReference type="Proteomes" id="UP000272051"/>
    </source>
</evidence>
<dbReference type="EMBL" id="QMQV01000052">
    <property type="protein sequence ID" value="RLE48967.1"/>
    <property type="molecule type" value="Genomic_DNA"/>
</dbReference>
<dbReference type="AlphaFoldDB" id="A0A497ENY7"/>
<reference evidence="4 5" key="1">
    <citation type="submission" date="2018-06" db="EMBL/GenBank/DDBJ databases">
        <title>Extensive metabolic versatility and redundancy in microbially diverse, dynamic hydrothermal sediments.</title>
        <authorList>
            <person name="Dombrowski N."/>
            <person name="Teske A."/>
            <person name="Baker B.J."/>
        </authorList>
    </citation>
    <scope>NUCLEOTIDE SEQUENCE [LARGE SCALE GENOMIC DNA]</scope>
    <source>
        <strain evidence="3">B34_G17</strain>
        <strain evidence="2">B66_G16</strain>
    </source>
</reference>
<dbReference type="PANTHER" id="PTHR20934">
    <property type="entry name" value="TRANSCRIPTION ELONGATION FACTOR 1 HOMOLOG"/>
    <property type="match status" value="1"/>
</dbReference>
<dbReference type="Proteomes" id="UP000278475">
    <property type="component" value="Unassembled WGS sequence"/>
</dbReference>
<evidence type="ECO:0008006" key="6">
    <source>
        <dbReference type="Google" id="ProtNLM"/>
    </source>
</evidence>
<gene>
    <name evidence="2" type="ORF">DRJ31_06115</name>
    <name evidence="3" type="ORF">DRJ33_08555</name>
</gene>
<dbReference type="PANTHER" id="PTHR20934:SF0">
    <property type="entry name" value="TRANSCRIPTION ELONGATION FACTOR 1 HOMOLOG"/>
    <property type="match status" value="1"/>
</dbReference>
<dbReference type="GO" id="GO:0006368">
    <property type="term" value="P:transcription elongation by RNA polymerase II"/>
    <property type="evidence" value="ECO:0007669"/>
    <property type="project" value="TreeGrafter"/>
</dbReference>
<comment type="caution">
    <text evidence="2">The sequence shown here is derived from an EMBL/GenBank/DDBJ whole genome shotgun (WGS) entry which is preliminary data.</text>
</comment>
<dbReference type="Pfam" id="PF05129">
    <property type="entry name" value="Zn_ribbon_Elf1"/>
    <property type="match status" value="1"/>
</dbReference>
<organism evidence="2 5">
    <name type="scientific">Thermoproteota archaeon</name>
    <dbReference type="NCBI Taxonomy" id="2056631"/>
    <lineage>
        <taxon>Archaea</taxon>
        <taxon>Thermoproteota</taxon>
    </lineage>
</organism>